<dbReference type="GO" id="GO:0050897">
    <property type="term" value="F:cobalt ion binding"/>
    <property type="evidence" value="ECO:0007669"/>
    <property type="project" value="TreeGrafter"/>
</dbReference>
<dbReference type="SUPFAM" id="SSF144083">
    <property type="entry name" value="Magnesium transport protein CorA, transmembrane region"/>
    <property type="match status" value="1"/>
</dbReference>
<evidence type="ECO:0000256" key="12">
    <source>
        <dbReference type="RuleBase" id="RU362010"/>
    </source>
</evidence>
<dbReference type="PANTHER" id="PTHR46494">
    <property type="entry name" value="CORA FAMILY METAL ION TRANSPORTER (EUROFUNG)"/>
    <property type="match status" value="1"/>
</dbReference>
<evidence type="ECO:0000256" key="9">
    <source>
        <dbReference type="ARBA" id="ARBA00023136"/>
    </source>
</evidence>
<dbReference type="GO" id="GO:0015095">
    <property type="term" value="F:magnesium ion transmembrane transporter activity"/>
    <property type="evidence" value="ECO:0007669"/>
    <property type="project" value="UniProtKB-UniRule"/>
</dbReference>
<evidence type="ECO:0000313" key="13">
    <source>
        <dbReference type="EMBL" id="NEN24825.1"/>
    </source>
</evidence>
<keyword evidence="7 12" id="KW-1133">Transmembrane helix</keyword>
<evidence type="ECO:0000256" key="7">
    <source>
        <dbReference type="ARBA" id="ARBA00022989"/>
    </source>
</evidence>
<keyword evidence="4 12" id="KW-1003">Cell membrane</keyword>
<dbReference type="CDD" id="cd12828">
    <property type="entry name" value="TmCorA-like_1"/>
    <property type="match status" value="1"/>
</dbReference>
<keyword evidence="9 12" id="KW-0472">Membrane</keyword>
<dbReference type="Proteomes" id="UP000486602">
    <property type="component" value="Unassembled WGS sequence"/>
</dbReference>
<dbReference type="GO" id="GO:0000287">
    <property type="term" value="F:magnesium ion binding"/>
    <property type="evidence" value="ECO:0007669"/>
    <property type="project" value="TreeGrafter"/>
</dbReference>
<evidence type="ECO:0000256" key="11">
    <source>
        <dbReference type="ARBA" id="ARBA00045497"/>
    </source>
</evidence>
<organism evidence="13 14">
    <name type="scientific">Cryomorpha ignava</name>
    <dbReference type="NCBI Taxonomy" id="101383"/>
    <lineage>
        <taxon>Bacteria</taxon>
        <taxon>Pseudomonadati</taxon>
        <taxon>Bacteroidota</taxon>
        <taxon>Flavobacteriia</taxon>
        <taxon>Flavobacteriales</taxon>
        <taxon>Cryomorphaceae</taxon>
        <taxon>Cryomorpha</taxon>
    </lineage>
</organism>
<dbReference type="InterPro" id="IPR045863">
    <property type="entry name" value="CorA_TM1_TM2"/>
</dbReference>
<comment type="caution">
    <text evidence="13">The sequence shown here is derived from an EMBL/GenBank/DDBJ whole genome shotgun (WGS) entry which is preliminary data.</text>
</comment>
<dbReference type="InterPro" id="IPR004488">
    <property type="entry name" value="Mg/Co-transport_prot_CorA"/>
</dbReference>
<dbReference type="RefSeq" id="WP_163286220.1">
    <property type="nucleotide sequence ID" value="NZ_JAAGVY010000034.1"/>
</dbReference>
<evidence type="ECO:0000256" key="3">
    <source>
        <dbReference type="ARBA" id="ARBA00022448"/>
    </source>
</evidence>
<dbReference type="SUPFAM" id="SSF143865">
    <property type="entry name" value="CorA soluble domain-like"/>
    <property type="match status" value="1"/>
</dbReference>
<keyword evidence="6 12" id="KW-0460">Magnesium</keyword>
<keyword evidence="8 12" id="KW-0406">Ion transport</keyword>
<dbReference type="Gene3D" id="1.20.58.340">
    <property type="entry name" value="Magnesium transport protein CorA, transmembrane region"/>
    <property type="match status" value="2"/>
</dbReference>
<dbReference type="Gene3D" id="3.30.460.20">
    <property type="entry name" value="CorA soluble domain-like"/>
    <property type="match status" value="1"/>
</dbReference>
<dbReference type="PANTHER" id="PTHR46494:SF1">
    <property type="entry name" value="CORA FAMILY METAL ION TRANSPORTER (EUROFUNG)"/>
    <property type="match status" value="1"/>
</dbReference>
<dbReference type="EMBL" id="JAAGVY010000034">
    <property type="protein sequence ID" value="NEN24825.1"/>
    <property type="molecule type" value="Genomic_DNA"/>
</dbReference>
<protein>
    <recommendedName>
        <fullName evidence="12">Magnesium transport protein CorA</fullName>
    </recommendedName>
</protein>
<feature type="transmembrane region" description="Helical" evidence="12">
    <location>
        <begin position="293"/>
        <end position="316"/>
    </location>
</feature>
<name>A0A7K3WW47_9FLAO</name>
<evidence type="ECO:0000256" key="2">
    <source>
        <dbReference type="ARBA" id="ARBA00009765"/>
    </source>
</evidence>
<comment type="catalytic activity">
    <reaction evidence="10">
        <text>Mg(2+)(in) = Mg(2+)(out)</text>
        <dbReference type="Rhea" id="RHEA:29827"/>
        <dbReference type="ChEBI" id="CHEBI:18420"/>
    </reaction>
</comment>
<reference evidence="13 14" key="1">
    <citation type="submission" date="2020-02" db="EMBL/GenBank/DDBJ databases">
        <title>Out from the shadows clarifying the taxonomy of the family Cryomorphaceae and related taxa by utilizing the GTDB taxonomic framework.</title>
        <authorList>
            <person name="Bowman J.P."/>
        </authorList>
    </citation>
    <scope>NUCLEOTIDE SEQUENCE [LARGE SCALE GENOMIC DNA]</scope>
    <source>
        <strain evidence="13 14">QSSC 1-22</strain>
    </source>
</reference>
<evidence type="ECO:0000313" key="14">
    <source>
        <dbReference type="Proteomes" id="UP000486602"/>
    </source>
</evidence>
<dbReference type="GO" id="GO:0015087">
    <property type="term" value="F:cobalt ion transmembrane transporter activity"/>
    <property type="evidence" value="ECO:0007669"/>
    <property type="project" value="UniProtKB-UniRule"/>
</dbReference>
<evidence type="ECO:0000256" key="5">
    <source>
        <dbReference type="ARBA" id="ARBA00022692"/>
    </source>
</evidence>
<keyword evidence="14" id="KW-1185">Reference proteome</keyword>
<evidence type="ECO:0000256" key="4">
    <source>
        <dbReference type="ARBA" id="ARBA00022475"/>
    </source>
</evidence>
<evidence type="ECO:0000256" key="8">
    <source>
        <dbReference type="ARBA" id="ARBA00023065"/>
    </source>
</evidence>
<comment type="similarity">
    <text evidence="2 12">Belongs to the CorA metal ion transporter (MIT) (TC 1.A.35) family.</text>
</comment>
<dbReference type="InterPro" id="IPR002523">
    <property type="entry name" value="MgTranspt_CorA/ZnTranspt_ZntB"/>
</dbReference>
<proteinExistence type="inferred from homology"/>
<gene>
    <name evidence="12 13" type="primary">corA</name>
    <name evidence="13" type="ORF">G3O08_15085</name>
</gene>
<dbReference type="AlphaFoldDB" id="A0A7K3WW47"/>
<feature type="transmembrane region" description="Helical" evidence="12">
    <location>
        <begin position="328"/>
        <end position="348"/>
    </location>
</feature>
<dbReference type="Pfam" id="PF01544">
    <property type="entry name" value="CorA"/>
    <property type="match status" value="1"/>
</dbReference>
<dbReference type="GO" id="GO:0005886">
    <property type="term" value="C:plasma membrane"/>
    <property type="evidence" value="ECO:0007669"/>
    <property type="project" value="UniProtKB-SubCell"/>
</dbReference>
<sequence length="354" mass="40903">MAKFVRKESKKIGAAPGSLIFVGAQKSEKVSIDVIKFDQNGYETFDNIQVDAAAEYLSEKYITWYNITGLHDTSIIAKLGEIFTIHPLILEDVLNTNQRSKFDQTEDRLAFFLKMLRLESDTNLVETEQVAIVIGPNFLLSFQEMKGDVFEGVRNRIINTTTKIRTRGSDYLAFALMDAIVDNYVITIEHLGNQIESLVEEMLKSQNKKLLNLVNVYRRDTNSYRRTIRPVLELAIQFEKTESPLLSKKTIPFIKDLQDHVQHANEAIEIYKELLNDELGIFHMNMGARLNDILRVLTIFSVVFIPLTFVAGVYGTNFEYLPELHYKYAYPLFWLLLIIITAGMLYYFKNKKWL</sequence>
<dbReference type="InterPro" id="IPR045861">
    <property type="entry name" value="CorA_cytoplasmic_dom"/>
</dbReference>
<dbReference type="NCBIfam" id="TIGR00383">
    <property type="entry name" value="corA"/>
    <property type="match status" value="1"/>
</dbReference>
<accession>A0A7K3WW47</accession>
<keyword evidence="5 12" id="KW-0812">Transmembrane</keyword>
<keyword evidence="3 12" id="KW-0813">Transport</keyword>
<evidence type="ECO:0000256" key="10">
    <source>
        <dbReference type="ARBA" id="ARBA00034269"/>
    </source>
</evidence>
<evidence type="ECO:0000256" key="1">
    <source>
        <dbReference type="ARBA" id="ARBA00004651"/>
    </source>
</evidence>
<dbReference type="FunFam" id="1.20.58.340:FF:000004">
    <property type="entry name" value="Magnesium transport protein CorA"/>
    <property type="match status" value="1"/>
</dbReference>
<comment type="subcellular location">
    <subcellularLocation>
        <location evidence="1">Cell membrane</location>
        <topology evidence="1">Multi-pass membrane protein</topology>
    </subcellularLocation>
    <subcellularLocation>
        <location evidence="12">Membrane</location>
        <topology evidence="12">Multi-pass membrane protein</topology>
    </subcellularLocation>
</comment>
<comment type="function">
    <text evidence="11">Mediates influx of magnesium ions. Alternates between open and closed states. Activated by low cytoplasmic Mg(2+) levels. Inactive when cytoplasmic Mg(2+) levels are high.</text>
</comment>
<evidence type="ECO:0000256" key="6">
    <source>
        <dbReference type="ARBA" id="ARBA00022842"/>
    </source>
</evidence>